<keyword evidence="3" id="KW-1185">Reference proteome</keyword>
<protein>
    <submittedName>
        <fullName evidence="2">Septum formation initiator family protein</fullName>
    </submittedName>
</protein>
<dbReference type="KEGG" id="rhoz:GXP67_21885"/>
<sequence>MRWKLPAFTKNYYFITTAVFLLWMLFFDSNDFISQYQMRSKVQELEKDKRFYLEKIEEVKKDRRELVSNPKLLEKFAREKYLMKKTSEDVYVIVEEGKETETAKK</sequence>
<name>A0A6C0GMN8_9BACT</name>
<dbReference type="InterPro" id="IPR007060">
    <property type="entry name" value="FtsL/DivIC"/>
</dbReference>
<keyword evidence="1" id="KW-0472">Membrane</keyword>
<dbReference type="Pfam" id="PF04977">
    <property type="entry name" value="DivIC"/>
    <property type="match status" value="1"/>
</dbReference>
<reference evidence="2 3" key="1">
    <citation type="submission" date="2020-01" db="EMBL/GenBank/DDBJ databases">
        <authorList>
            <person name="Kim M.K."/>
        </authorList>
    </citation>
    <scope>NUCLEOTIDE SEQUENCE [LARGE SCALE GENOMIC DNA]</scope>
    <source>
        <strain evidence="2 3">172606-1</strain>
    </source>
</reference>
<keyword evidence="1" id="KW-1133">Transmembrane helix</keyword>
<accession>A0A6C0GMN8</accession>
<dbReference type="Proteomes" id="UP000480178">
    <property type="component" value="Chromosome"/>
</dbReference>
<evidence type="ECO:0000313" key="3">
    <source>
        <dbReference type="Proteomes" id="UP000480178"/>
    </source>
</evidence>
<dbReference type="AlphaFoldDB" id="A0A6C0GMN8"/>
<evidence type="ECO:0000313" key="2">
    <source>
        <dbReference type="EMBL" id="QHT69104.1"/>
    </source>
</evidence>
<organism evidence="2 3">
    <name type="scientific">Rhodocytophaga rosea</name>
    <dbReference type="NCBI Taxonomy" id="2704465"/>
    <lineage>
        <taxon>Bacteria</taxon>
        <taxon>Pseudomonadati</taxon>
        <taxon>Bacteroidota</taxon>
        <taxon>Cytophagia</taxon>
        <taxon>Cytophagales</taxon>
        <taxon>Rhodocytophagaceae</taxon>
        <taxon>Rhodocytophaga</taxon>
    </lineage>
</organism>
<dbReference type="RefSeq" id="WP_162445097.1">
    <property type="nucleotide sequence ID" value="NZ_CP048222.1"/>
</dbReference>
<feature type="transmembrane region" description="Helical" evidence="1">
    <location>
        <begin position="12"/>
        <end position="33"/>
    </location>
</feature>
<evidence type="ECO:0000256" key="1">
    <source>
        <dbReference type="SAM" id="Phobius"/>
    </source>
</evidence>
<gene>
    <name evidence="2" type="ORF">GXP67_21885</name>
</gene>
<dbReference type="EMBL" id="CP048222">
    <property type="protein sequence ID" value="QHT69104.1"/>
    <property type="molecule type" value="Genomic_DNA"/>
</dbReference>
<proteinExistence type="predicted"/>
<keyword evidence="1" id="KW-0812">Transmembrane</keyword>